<dbReference type="eggNOG" id="COG3056">
    <property type="taxonomic scope" value="Bacteria"/>
</dbReference>
<dbReference type="Pfam" id="PF03923">
    <property type="entry name" value="Lipoprotein_16"/>
    <property type="match status" value="1"/>
</dbReference>
<dbReference type="Proteomes" id="UP000028073">
    <property type="component" value="Unassembled WGS sequence"/>
</dbReference>
<proteinExistence type="predicted"/>
<name>A0A081NK86_9GAMM</name>
<feature type="signal peptide" evidence="1">
    <location>
        <begin position="1"/>
        <end position="18"/>
    </location>
</feature>
<reference evidence="2 3" key="1">
    <citation type="submission" date="2014-06" db="EMBL/GenBank/DDBJ databases">
        <title>Whole Genome Sequences of Three Symbiotic Endozoicomonas Bacteria.</title>
        <authorList>
            <person name="Neave M.J."/>
            <person name="Apprill A."/>
            <person name="Voolstra C.R."/>
        </authorList>
    </citation>
    <scope>NUCLEOTIDE SEQUENCE [LARGE SCALE GENOMIC DNA]</scope>
    <source>
        <strain evidence="2 3">DSM 25634</strain>
    </source>
</reference>
<keyword evidence="3" id="KW-1185">Reference proteome</keyword>
<feature type="chain" id="PRO_5001760892" description="Lipoprotein" evidence="1">
    <location>
        <begin position="19"/>
        <end position="189"/>
    </location>
</feature>
<dbReference type="InterPro" id="IPR005619">
    <property type="entry name" value="Uncharacterised_YajG"/>
</dbReference>
<evidence type="ECO:0008006" key="4">
    <source>
        <dbReference type="Google" id="ProtNLM"/>
    </source>
</evidence>
<dbReference type="OrthoDB" id="6079746at2"/>
<accession>A0A081NK86</accession>
<keyword evidence="1" id="KW-0732">Signal</keyword>
<gene>
    <name evidence="2" type="ORF">GZ78_01995</name>
</gene>
<evidence type="ECO:0000313" key="3">
    <source>
        <dbReference type="Proteomes" id="UP000028073"/>
    </source>
</evidence>
<protein>
    <recommendedName>
        <fullName evidence="4">Lipoprotein</fullName>
    </recommendedName>
</protein>
<dbReference type="PROSITE" id="PS51257">
    <property type="entry name" value="PROKAR_LIPOPROTEIN"/>
    <property type="match status" value="1"/>
</dbReference>
<comment type="caution">
    <text evidence="2">The sequence shown here is derived from an EMBL/GenBank/DDBJ whole genome shotgun (WGS) entry which is preliminary data.</text>
</comment>
<dbReference type="EMBL" id="JOKH01000001">
    <property type="protein sequence ID" value="KEQ18859.1"/>
    <property type="molecule type" value="Genomic_DNA"/>
</dbReference>
<dbReference type="STRING" id="1137799.GZ78_01995"/>
<organism evidence="2 3">
    <name type="scientific">Endozoicomonas numazuensis</name>
    <dbReference type="NCBI Taxonomy" id="1137799"/>
    <lineage>
        <taxon>Bacteria</taxon>
        <taxon>Pseudomonadati</taxon>
        <taxon>Pseudomonadota</taxon>
        <taxon>Gammaproteobacteria</taxon>
        <taxon>Oceanospirillales</taxon>
        <taxon>Endozoicomonadaceae</taxon>
        <taxon>Endozoicomonas</taxon>
    </lineage>
</organism>
<sequence>MKKASVILLGALALGGCALSPQEVDVNPRIAVEKPIKQLQGTVSVTVYDERLSRSLGNRGGVYSSTNAITTNDRLALAIRSSVELGLREMGLRVTESEEVPQFQVYLDSLEYRVPEGSYITQVDLSAKIRARVIKNGQSFEGVYSSEISERVPKAPSDDKNEELIDKVLSDVLSRSLADPGLTSFLNQG</sequence>
<dbReference type="RefSeq" id="WP_034832299.1">
    <property type="nucleotide sequence ID" value="NZ_JOKH01000001.1"/>
</dbReference>
<evidence type="ECO:0000256" key="1">
    <source>
        <dbReference type="SAM" id="SignalP"/>
    </source>
</evidence>
<evidence type="ECO:0000313" key="2">
    <source>
        <dbReference type="EMBL" id="KEQ18859.1"/>
    </source>
</evidence>
<dbReference type="AlphaFoldDB" id="A0A081NK86"/>